<evidence type="ECO:0000259" key="9">
    <source>
        <dbReference type="Pfam" id="PF00763"/>
    </source>
</evidence>
<feature type="transmembrane region" description="Helical" evidence="8">
    <location>
        <begin position="68"/>
        <end position="88"/>
    </location>
</feature>
<keyword evidence="8" id="KW-1133">Transmembrane helix</keyword>
<feature type="domain" description="Tetrahydrofolate dehydrogenase/cyclohydrolase catalytic" evidence="9">
    <location>
        <begin position="101"/>
        <end position="216"/>
    </location>
</feature>
<keyword evidence="3" id="KW-0554">One-carbon metabolism</keyword>
<dbReference type="SUPFAM" id="SSF51735">
    <property type="entry name" value="NAD(P)-binding Rossmann-fold domains"/>
    <property type="match status" value="1"/>
</dbReference>
<dbReference type="PANTHER" id="PTHR48099:SF5">
    <property type="entry name" value="C-1-TETRAHYDROFOLATE SYNTHASE, CYTOPLASMIC"/>
    <property type="match status" value="1"/>
</dbReference>
<dbReference type="InterPro" id="IPR020867">
    <property type="entry name" value="THF_DH/CycHdrlase_CS"/>
</dbReference>
<dbReference type="Gene3D" id="3.40.50.720">
    <property type="entry name" value="NAD(P)-binding Rossmann-like Domain"/>
    <property type="match status" value="1"/>
</dbReference>
<evidence type="ECO:0000256" key="2">
    <source>
        <dbReference type="ARBA" id="ARBA00011738"/>
    </source>
</evidence>
<comment type="caution">
    <text evidence="11">The sequence shown here is derived from an EMBL/GenBank/DDBJ whole genome shotgun (WGS) entry which is preliminary data.</text>
</comment>
<reference evidence="11 12" key="1">
    <citation type="journal article" date="2012" name="BMC Genomics">
        <title>Comparative genomic analysis of human infective Trypanosoma cruzi lineages with the bat-restricted subspecies T. cruzi marinkellei.</title>
        <authorList>
            <person name="Franzen O."/>
            <person name="Talavera-Lopez C."/>
            <person name="Ochaya S."/>
            <person name="Butler C.E."/>
            <person name="Messenger L.A."/>
            <person name="Lewis M.D."/>
            <person name="Llewellyn M.S."/>
            <person name="Marinkelle C.J."/>
            <person name="Tyler K.M."/>
            <person name="Miles M.A."/>
            <person name="Andersson B."/>
        </authorList>
    </citation>
    <scope>NUCLEOTIDE SEQUENCE [LARGE SCALE GENOMIC DNA]</scope>
    <source>
        <strain evidence="11 12">B7</strain>
    </source>
</reference>
<sequence length="391" mass="42894">MFVCTPCVLTPMIEYMVGFSSFSFFRCVWWFYCVWGVGKRNQSYITNCRHKRGLEAVKKILSYTHIHIYIYIYISAYILGCRVSFFFFNSNRIDMSGAVVIDGKGIAETIRAEMKAEVEELWAKYGRRPGISAIICGERKDSQTYVRLKKKAAEECGFVTFNVELPADVTQEELQAEVEKLDRNVDCHGIIVQLPLPDHIDQDAVLKKISPEKDSDALLPVNVGLLHTKGCEPLFVPCTPAGVIELLKRSGVTMAGKRAVVLGRSNIVGAPVAALLTAHNATVTVAHSATPIVDLIDIIQSSHIVVAAMGKPGFVRGEWIKEGAAVIDVGTTPVDDPSKKAGYRIAGDVCFEEAQKRAGWITPVPGGVGPMTIAMLLKNTLAGFKRSLSQI</sequence>
<keyword evidence="7" id="KW-0511">Multifunctional enzyme</keyword>
<evidence type="ECO:0000256" key="4">
    <source>
        <dbReference type="ARBA" id="ARBA00022801"/>
    </source>
</evidence>
<dbReference type="EMBL" id="AHKC01005112">
    <property type="protein sequence ID" value="EKF38693.1"/>
    <property type="molecule type" value="Genomic_DNA"/>
</dbReference>
<protein>
    <submittedName>
        <fullName evidence="11">C-1-tetrahydrofolate synthase, cytoplasmic, putative</fullName>
    </submittedName>
</protein>
<organism evidence="11 12">
    <name type="scientific">Trypanosoma cruzi marinkellei</name>
    <dbReference type="NCBI Taxonomy" id="85056"/>
    <lineage>
        <taxon>Eukaryota</taxon>
        <taxon>Discoba</taxon>
        <taxon>Euglenozoa</taxon>
        <taxon>Kinetoplastea</taxon>
        <taxon>Metakinetoplastina</taxon>
        <taxon>Trypanosomatida</taxon>
        <taxon>Trypanosomatidae</taxon>
        <taxon>Trypanosoma</taxon>
        <taxon>Schizotrypanum</taxon>
    </lineage>
</organism>
<dbReference type="Pfam" id="PF00763">
    <property type="entry name" value="THF_DHG_CYH"/>
    <property type="match status" value="1"/>
</dbReference>
<accession>K2MTX4</accession>
<keyword evidence="4" id="KW-0378">Hydrolase</keyword>
<dbReference type="InterPro" id="IPR000672">
    <property type="entry name" value="THF_DH/CycHdrlase"/>
</dbReference>
<dbReference type="PANTHER" id="PTHR48099">
    <property type="entry name" value="C-1-TETRAHYDROFOLATE SYNTHASE, CYTOPLASMIC-RELATED"/>
    <property type="match status" value="1"/>
</dbReference>
<keyword evidence="6" id="KW-0560">Oxidoreductase</keyword>
<dbReference type="GO" id="GO:0035999">
    <property type="term" value="P:tetrahydrofolate interconversion"/>
    <property type="evidence" value="ECO:0007669"/>
    <property type="project" value="TreeGrafter"/>
</dbReference>
<keyword evidence="8" id="KW-0472">Membrane</keyword>
<dbReference type="PROSITE" id="PS00767">
    <property type="entry name" value="THF_DHG_CYH_2"/>
    <property type="match status" value="1"/>
</dbReference>
<proteinExistence type="inferred from homology"/>
<dbReference type="HAMAP" id="MF_01576">
    <property type="entry name" value="THF_DHG_CYH"/>
    <property type="match status" value="1"/>
</dbReference>
<evidence type="ECO:0000256" key="3">
    <source>
        <dbReference type="ARBA" id="ARBA00022563"/>
    </source>
</evidence>
<keyword evidence="8" id="KW-0812">Transmembrane</keyword>
<evidence type="ECO:0000313" key="11">
    <source>
        <dbReference type="EMBL" id="EKF38693.1"/>
    </source>
</evidence>
<dbReference type="OrthoDB" id="5126881at2759"/>
<evidence type="ECO:0000256" key="7">
    <source>
        <dbReference type="ARBA" id="ARBA00023268"/>
    </source>
</evidence>
<dbReference type="Gene3D" id="3.40.50.10860">
    <property type="entry name" value="Leucine Dehydrogenase, chain A, domain 1"/>
    <property type="match status" value="1"/>
</dbReference>
<evidence type="ECO:0000256" key="8">
    <source>
        <dbReference type="SAM" id="Phobius"/>
    </source>
</evidence>
<dbReference type="InterPro" id="IPR020631">
    <property type="entry name" value="THF_DH/CycHdrlase_NAD-bd_dom"/>
</dbReference>
<evidence type="ECO:0000259" key="10">
    <source>
        <dbReference type="Pfam" id="PF02882"/>
    </source>
</evidence>
<dbReference type="GO" id="GO:0004477">
    <property type="term" value="F:methenyltetrahydrofolate cyclohydrolase activity"/>
    <property type="evidence" value="ECO:0007669"/>
    <property type="project" value="TreeGrafter"/>
</dbReference>
<feature type="domain" description="Tetrahydrofolate dehydrogenase/cyclohydrolase NAD(P)-binding" evidence="10">
    <location>
        <begin position="237"/>
        <end position="386"/>
    </location>
</feature>
<keyword evidence="12" id="KW-1185">Reference proteome</keyword>
<comment type="pathway">
    <text evidence="1">One-carbon metabolism; tetrahydrofolate interconversion.</text>
</comment>
<evidence type="ECO:0000256" key="6">
    <source>
        <dbReference type="ARBA" id="ARBA00023002"/>
    </source>
</evidence>
<dbReference type="PRINTS" id="PR00085">
    <property type="entry name" value="THFDHDRGNASE"/>
</dbReference>
<dbReference type="FunFam" id="3.40.50.10860:FF:000005">
    <property type="entry name" value="C-1-tetrahydrofolate synthase, cytoplasmic, putative"/>
    <property type="match status" value="1"/>
</dbReference>
<evidence type="ECO:0000256" key="5">
    <source>
        <dbReference type="ARBA" id="ARBA00022857"/>
    </source>
</evidence>
<dbReference type="AlphaFoldDB" id="K2MTX4"/>
<keyword evidence="5" id="KW-0521">NADP</keyword>
<dbReference type="InterPro" id="IPR036291">
    <property type="entry name" value="NAD(P)-bd_dom_sf"/>
</dbReference>
<dbReference type="InterPro" id="IPR020630">
    <property type="entry name" value="THF_DH/CycHdrlase_cat_dom"/>
</dbReference>
<evidence type="ECO:0000256" key="1">
    <source>
        <dbReference type="ARBA" id="ARBA00004777"/>
    </source>
</evidence>
<name>K2MTX4_TRYCR</name>
<dbReference type="FunFam" id="3.40.50.720:FF:000006">
    <property type="entry name" value="Bifunctional protein FolD"/>
    <property type="match status" value="1"/>
</dbReference>
<gene>
    <name evidence="11" type="ORF">MOQ_001093</name>
</gene>
<dbReference type="CDD" id="cd01080">
    <property type="entry name" value="NAD_bind_m-THF_DH_Cyclohyd"/>
    <property type="match status" value="1"/>
</dbReference>
<dbReference type="SUPFAM" id="SSF53223">
    <property type="entry name" value="Aminoacid dehydrogenase-like, N-terminal domain"/>
    <property type="match status" value="1"/>
</dbReference>
<feature type="transmembrane region" description="Helical" evidence="8">
    <location>
        <begin position="15"/>
        <end position="35"/>
    </location>
</feature>
<dbReference type="Pfam" id="PF02882">
    <property type="entry name" value="THF_DHG_CYH_C"/>
    <property type="match status" value="1"/>
</dbReference>
<dbReference type="Proteomes" id="UP000007350">
    <property type="component" value="Unassembled WGS sequence"/>
</dbReference>
<evidence type="ECO:0000313" key="12">
    <source>
        <dbReference type="Proteomes" id="UP000007350"/>
    </source>
</evidence>
<dbReference type="GO" id="GO:0005829">
    <property type="term" value="C:cytosol"/>
    <property type="evidence" value="ECO:0007669"/>
    <property type="project" value="TreeGrafter"/>
</dbReference>
<dbReference type="GO" id="GO:0004488">
    <property type="term" value="F:methylenetetrahydrofolate dehydrogenase (NADP+) activity"/>
    <property type="evidence" value="ECO:0007669"/>
    <property type="project" value="InterPro"/>
</dbReference>
<comment type="subunit">
    <text evidence="2">Homodimer.</text>
</comment>
<dbReference type="InterPro" id="IPR046346">
    <property type="entry name" value="Aminoacid_DH-like_N_sf"/>
</dbReference>